<proteinExistence type="predicted"/>
<dbReference type="OrthoDB" id="9803578at2"/>
<organism evidence="2 3">
    <name type="scientific">Sediminibacterium goheungense</name>
    <dbReference type="NCBI Taxonomy" id="1086393"/>
    <lineage>
        <taxon>Bacteria</taxon>
        <taxon>Pseudomonadati</taxon>
        <taxon>Bacteroidota</taxon>
        <taxon>Chitinophagia</taxon>
        <taxon>Chitinophagales</taxon>
        <taxon>Chitinophagaceae</taxon>
        <taxon>Sediminibacterium</taxon>
    </lineage>
</organism>
<keyword evidence="1" id="KW-0732">Signal</keyword>
<dbReference type="Proteomes" id="UP000295741">
    <property type="component" value="Unassembled WGS sequence"/>
</dbReference>
<keyword evidence="2" id="KW-0378">Hydrolase</keyword>
<dbReference type="GO" id="GO:0016787">
    <property type="term" value="F:hydrolase activity"/>
    <property type="evidence" value="ECO:0007669"/>
    <property type="project" value="UniProtKB-KW"/>
</dbReference>
<dbReference type="AlphaFoldDB" id="A0A4R6IYS7"/>
<evidence type="ECO:0000256" key="1">
    <source>
        <dbReference type="SAM" id="SignalP"/>
    </source>
</evidence>
<evidence type="ECO:0000313" key="2">
    <source>
        <dbReference type="EMBL" id="TDO28022.1"/>
    </source>
</evidence>
<dbReference type="PANTHER" id="PTHR48098">
    <property type="entry name" value="ENTEROCHELIN ESTERASE-RELATED"/>
    <property type="match status" value="1"/>
</dbReference>
<dbReference type="SUPFAM" id="SSF53474">
    <property type="entry name" value="alpha/beta-Hydrolases"/>
    <property type="match status" value="1"/>
</dbReference>
<dbReference type="InterPro" id="IPR050583">
    <property type="entry name" value="Mycobacterial_A85_antigen"/>
</dbReference>
<dbReference type="InterPro" id="IPR013783">
    <property type="entry name" value="Ig-like_fold"/>
</dbReference>
<dbReference type="Gene3D" id="3.40.50.1820">
    <property type="entry name" value="alpha/beta hydrolase"/>
    <property type="match status" value="1"/>
</dbReference>
<dbReference type="RefSeq" id="WP_133472589.1">
    <property type="nucleotide sequence ID" value="NZ_SNWP01000010.1"/>
</dbReference>
<dbReference type="Gene3D" id="2.60.40.10">
    <property type="entry name" value="Immunoglobulins"/>
    <property type="match status" value="1"/>
</dbReference>
<name>A0A4R6IYS7_9BACT</name>
<comment type="caution">
    <text evidence="2">The sequence shown here is derived from an EMBL/GenBank/DDBJ whole genome shotgun (WGS) entry which is preliminary data.</text>
</comment>
<dbReference type="EMBL" id="SNWP01000010">
    <property type="protein sequence ID" value="TDO28022.1"/>
    <property type="molecule type" value="Genomic_DNA"/>
</dbReference>
<keyword evidence="3" id="KW-1185">Reference proteome</keyword>
<dbReference type="InterPro" id="IPR000801">
    <property type="entry name" value="Esterase-like"/>
</dbReference>
<feature type="chain" id="PRO_5020644584" evidence="1">
    <location>
        <begin position="19"/>
        <end position="378"/>
    </location>
</feature>
<evidence type="ECO:0000313" key="3">
    <source>
        <dbReference type="Proteomes" id="UP000295741"/>
    </source>
</evidence>
<dbReference type="Pfam" id="PF00756">
    <property type="entry name" value="Esterase"/>
    <property type="match status" value="1"/>
</dbReference>
<dbReference type="InterPro" id="IPR029058">
    <property type="entry name" value="AB_hydrolase_fold"/>
</dbReference>
<gene>
    <name evidence="2" type="ORF">BC659_0080</name>
</gene>
<sequence>MKRFITACAFLLTIQTQAQFSVRLIVNTVATKANDDIYVSGNFNNWNPKDENYKLKPFGGSRRSIVLKNMAPGTYAFKFTRGGFDKVETLSDGRDIADRVLEVNNDLSLEFDIPGWKDEYPDKPKRYSASPQVRIIDTAFSIPQLNRKRKIWIYLPKGYTTSGKNYPVLYMQDGQNLFNDQTAFAGEWGVDECLDTLQQKLKKECIVVGIDHAGDKRMNEYNPWDHPQFGKGEGKAYAEFLAKTLKPYIDSKYRTYKSAENNFVLGSSMGGLISLYTVLQYPDVFGGAGVFSPSFQLSNDIYQLAKGFTTTSMPAFYLYTGSKEASNAVPNLQKMSDILQKKQRFIIRTVINPLGQHNETYWKQEFGDFYKWMSTIWK</sequence>
<dbReference type="InterPro" id="IPR014756">
    <property type="entry name" value="Ig_E-set"/>
</dbReference>
<dbReference type="PANTHER" id="PTHR48098:SF6">
    <property type="entry name" value="FERRI-BACILLIBACTIN ESTERASE BESA"/>
    <property type="match status" value="1"/>
</dbReference>
<reference evidence="2 3" key="1">
    <citation type="submission" date="2019-03" db="EMBL/GenBank/DDBJ databases">
        <title>Genomic Encyclopedia of Archaeal and Bacterial Type Strains, Phase II (KMG-II): from individual species to whole genera.</title>
        <authorList>
            <person name="Goeker M."/>
        </authorList>
    </citation>
    <scope>NUCLEOTIDE SEQUENCE [LARGE SCALE GENOMIC DNA]</scope>
    <source>
        <strain evidence="2 3">DSM 28323</strain>
    </source>
</reference>
<dbReference type="SUPFAM" id="SSF81296">
    <property type="entry name" value="E set domains"/>
    <property type="match status" value="1"/>
</dbReference>
<feature type="signal peptide" evidence="1">
    <location>
        <begin position="1"/>
        <end position="18"/>
    </location>
</feature>
<accession>A0A4R6IYS7</accession>
<protein>
    <submittedName>
        <fullName evidence="2">Putative alpha/beta superfamily hydrolase</fullName>
    </submittedName>
</protein>